<dbReference type="WBParaSite" id="RSKR_0000154500.1">
    <property type="protein sequence ID" value="RSKR_0000154500.1"/>
    <property type="gene ID" value="RSKR_0000154500"/>
</dbReference>
<protein>
    <submittedName>
        <fullName evidence="2">Sodium/calcium exchanger 1</fullName>
    </submittedName>
</protein>
<organism evidence="1 2">
    <name type="scientific">Rhabditophanes sp. KR3021</name>
    <dbReference type="NCBI Taxonomy" id="114890"/>
    <lineage>
        <taxon>Eukaryota</taxon>
        <taxon>Metazoa</taxon>
        <taxon>Ecdysozoa</taxon>
        <taxon>Nematoda</taxon>
        <taxon>Chromadorea</taxon>
        <taxon>Rhabditida</taxon>
        <taxon>Tylenchina</taxon>
        <taxon>Panagrolaimomorpha</taxon>
        <taxon>Strongyloidoidea</taxon>
        <taxon>Alloionematidae</taxon>
        <taxon>Rhabditophanes</taxon>
    </lineage>
</organism>
<accession>A0AC35TLA6</accession>
<dbReference type="Proteomes" id="UP000095286">
    <property type="component" value="Unplaced"/>
</dbReference>
<reference evidence="2" key="1">
    <citation type="submission" date="2016-11" db="UniProtKB">
        <authorList>
            <consortium name="WormBaseParasite"/>
        </authorList>
    </citation>
    <scope>IDENTIFICATION</scope>
    <source>
        <strain evidence="2">KR3021</strain>
    </source>
</reference>
<evidence type="ECO:0000313" key="1">
    <source>
        <dbReference type="Proteomes" id="UP000095286"/>
    </source>
</evidence>
<sequence>MKIALFGFCCLILVILGDGQAVKNQSLKEAKCSESKPCKDGLVLPVWHPTGPTATFAQKLTRGSVYFLLLMYLFYGVSIVSDRFMAAIEVITSKEKEVCLRKPDGSPYYVLIRVWNETVSNLTLMALGSSAPEILLSIIEVFTMGYEAGDLGPSTIVGSASFNFFIIIAICIMCVPAGEVRTINRLDVFWVTVIWSTFAYIWLYLILVVFTPNVVTLTEALMTFAFFPLTVASAFFANKKTLPFGQKILEFRRQRTRNTMIRRDIEAPSGPVSPKSKRALNNKNEATISLLDKSNADNIAAFEQQKAAYMQVFHDLRNTHPDLSLKELEELTTHEIFMNAPRSRAFYRIQAGKEITGGGKLNAKAIKKKAKQLLKDENLSPPEIKIVTVEFESVHYMCLENCGIVATRVKVDRGSLSDNIVIKVNYRTESGTAGEHTDYIPTSGTLMFRPTDQVLEIPIKIIDNDVYEDDEDFKVILSQVTAYIDGPENITVPARLGPKSQATVVIIDDDHAGYFLFRSEAEKVSENSGTFSLEVQRSKGARGEVHLPFTVANGTAINGRDFVVKTNEIIFKDGQSKGFINIDIINDDEYEKSEDFYVLLNAPYSTEEVQTEGDADGSARLGEHVRCRITITEDKEFKNFVDKMLCKANTSILVGTSSWKQQFAEVFEVEDANGDGVISMTERILHAFAMPWKLLFAIIPPTDAGGGWLCFIVSIIFIGILTAFIGDAASLLGCAIGLKDTIVAISIVALGTSVPDTFASKIAAVHDKYADSSIGNVTGSNAVNVFLGIGIAWSIAAFHHFMNGTEFRVDAGSLTLSVVLFIIGSMICITVLMIRRKSEWGGELGGPAKQKYAAGALFIFVWIIYILINVLDNYCIISF</sequence>
<proteinExistence type="predicted"/>
<name>A0AC35TLA6_9BILA</name>
<evidence type="ECO:0000313" key="2">
    <source>
        <dbReference type="WBParaSite" id="RSKR_0000154500.1"/>
    </source>
</evidence>